<evidence type="ECO:0000256" key="3">
    <source>
        <dbReference type="ARBA" id="ARBA00022845"/>
    </source>
</evidence>
<dbReference type="PRINTS" id="PR01727">
    <property type="entry name" value="DNABINDINGHU"/>
</dbReference>
<dbReference type="PANTHER" id="PTHR33175">
    <property type="entry name" value="DNA-BINDING PROTEIN HU"/>
    <property type="match status" value="1"/>
</dbReference>
<dbReference type="InterPro" id="IPR005684">
    <property type="entry name" value="IHF_alpha"/>
</dbReference>
<dbReference type="SMART" id="SM00411">
    <property type="entry name" value="BHL"/>
    <property type="match status" value="1"/>
</dbReference>
<dbReference type="GO" id="GO:0006355">
    <property type="term" value="P:regulation of DNA-templated transcription"/>
    <property type="evidence" value="ECO:0007669"/>
    <property type="project" value="InterPro"/>
</dbReference>
<dbReference type="GO" id="GO:0030527">
    <property type="term" value="F:structural constituent of chromatin"/>
    <property type="evidence" value="ECO:0007669"/>
    <property type="project" value="InterPro"/>
</dbReference>
<evidence type="ECO:0000256" key="5">
    <source>
        <dbReference type="ARBA" id="ARBA00023125"/>
    </source>
</evidence>
<evidence type="ECO:0000313" key="12">
    <source>
        <dbReference type="Proteomes" id="UP000293902"/>
    </source>
</evidence>
<dbReference type="Gene3D" id="4.10.520.10">
    <property type="entry name" value="IHF-like DNA-binding proteins"/>
    <property type="match status" value="1"/>
</dbReference>
<dbReference type="Pfam" id="PF00216">
    <property type="entry name" value="Bac_DNA_binding"/>
    <property type="match status" value="1"/>
</dbReference>
<evidence type="ECO:0000256" key="7">
    <source>
        <dbReference type="ARBA" id="ARBA00023172"/>
    </source>
</evidence>
<dbReference type="PROSITE" id="PS00045">
    <property type="entry name" value="HISTONE_LIKE"/>
    <property type="match status" value="1"/>
</dbReference>
<keyword evidence="12" id="KW-1185">Reference proteome</keyword>
<evidence type="ECO:0000256" key="4">
    <source>
        <dbReference type="ARBA" id="ARBA00023015"/>
    </source>
</evidence>
<keyword evidence="3" id="KW-0810">Translation regulation</keyword>
<keyword evidence="4" id="KW-0805">Transcription regulation</keyword>
<comment type="similarity">
    <text evidence="1 8">Belongs to the bacterial histone-like protein family.</text>
</comment>
<reference evidence="10 11" key="1">
    <citation type="submission" date="2018-06" db="EMBL/GenBank/DDBJ databases">
        <title>Complete Genome Sequence of Desulfobacter hydrogenophilus (DSM3380).</title>
        <authorList>
            <person name="Marietou A."/>
            <person name="Schreiber L."/>
            <person name="Marshall I."/>
            <person name="Jorgensen B."/>
        </authorList>
    </citation>
    <scope>NUCLEOTIDE SEQUENCE [LARGE SCALE GENOMIC DNA]</scope>
    <source>
        <strain evidence="10 11">DSM 3380</strain>
    </source>
</reference>
<evidence type="ECO:0000256" key="1">
    <source>
        <dbReference type="ARBA" id="ARBA00010529"/>
    </source>
</evidence>
<evidence type="ECO:0000313" key="9">
    <source>
        <dbReference type="EMBL" id="QBH11609.1"/>
    </source>
</evidence>
<evidence type="ECO:0000313" key="11">
    <source>
        <dbReference type="Proteomes" id="UP000248798"/>
    </source>
</evidence>
<dbReference type="InterPro" id="IPR010992">
    <property type="entry name" value="IHF-like_DNA-bd_dom_sf"/>
</dbReference>
<dbReference type="GO" id="GO:0009893">
    <property type="term" value="P:positive regulation of metabolic process"/>
    <property type="evidence" value="ECO:0007669"/>
    <property type="project" value="UniProtKB-ARBA"/>
</dbReference>
<reference evidence="9 12" key="2">
    <citation type="submission" date="2019-02" db="EMBL/GenBank/DDBJ databases">
        <title>Complete genome sequence of Desulfobacter hydrogenophilus AcRS1.</title>
        <authorList>
            <person name="Marietou A."/>
            <person name="Lund M.B."/>
            <person name="Marshall I.P.G."/>
            <person name="Schreiber L."/>
            <person name="Jorgensen B."/>
        </authorList>
    </citation>
    <scope>NUCLEOTIDE SEQUENCE [LARGE SCALE GENOMIC DNA]</scope>
    <source>
        <strain evidence="9 12">AcRS1</strain>
    </source>
</reference>
<dbReference type="EMBL" id="QLNI01000007">
    <property type="protein sequence ID" value="RAM03156.1"/>
    <property type="molecule type" value="Genomic_DNA"/>
</dbReference>
<sequence length="96" mass="10917">MALTKTIIAEKIQNELDLSRTFAYDVMEEFLEIIKETISNGEDIMISGFGKFCVNEKKARKGRNPATDEEMTLPARRVVTFKCSGKLRDLINSDIQ</sequence>
<dbReference type="CDD" id="cd13835">
    <property type="entry name" value="IHF_A"/>
    <property type="match status" value="1"/>
</dbReference>
<evidence type="ECO:0000313" key="10">
    <source>
        <dbReference type="EMBL" id="RAM03156.1"/>
    </source>
</evidence>
<accession>A0A328FG39</accession>
<dbReference type="EMBL" id="CP036313">
    <property type="protein sequence ID" value="QBH11609.1"/>
    <property type="molecule type" value="Genomic_DNA"/>
</dbReference>
<keyword evidence="7" id="KW-0233">DNA recombination</keyword>
<dbReference type="InterPro" id="IPR000119">
    <property type="entry name" value="Hist_DNA-bd"/>
</dbReference>
<keyword evidence="6" id="KW-0804">Transcription</keyword>
<dbReference type="OrthoDB" id="9797747at2"/>
<dbReference type="PANTHER" id="PTHR33175:SF2">
    <property type="entry name" value="INTEGRATION HOST FACTOR SUBUNIT ALPHA"/>
    <property type="match status" value="1"/>
</dbReference>
<organism evidence="10 11">
    <name type="scientific">Desulfobacter hydrogenophilus</name>
    <dbReference type="NCBI Taxonomy" id="2291"/>
    <lineage>
        <taxon>Bacteria</taxon>
        <taxon>Pseudomonadati</taxon>
        <taxon>Thermodesulfobacteriota</taxon>
        <taxon>Desulfobacteria</taxon>
        <taxon>Desulfobacterales</taxon>
        <taxon>Desulfobacteraceae</taxon>
        <taxon>Desulfobacter</taxon>
    </lineage>
</organism>
<keyword evidence="5" id="KW-0238">DNA-binding</keyword>
<dbReference type="Proteomes" id="UP000248798">
    <property type="component" value="Unassembled WGS sequence"/>
</dbReference>
<name>A0A328FG39_9BACT</name>
<evidence type="ECO:0000256" key="8">
    <source>
        <dbReference type="RuleBase" id="RU003939"/>
    </source>
</evidence>
<dbReference type="GO" id="GO:0005829">
    <property type="term" value="C:cytosol"/>
    <property type="evidence" value="ECO:0007669"/>
    <property type="project" value="TreeGrafter"/>
</dbReference>
<gene>
    <name evidence="10" type="ORF">DO021_04665</name>
    <name evidence="9" type="ORF">EYB58_00925</name>
</gene>
<evidence type="ECO:0000256" key="6">
    <source>
        <dbReference type="ARBA" id="ARBA00023163"/>
    </source>
</evidence>
<proteinExistence type="inferred from homology"/>
<dbReference type="AlphaFoldDB" id="A0A328FG39"/>
<dbReference type="GO" id="GO:0003677">
    <property type="term" value="F:DNA binding"/>
    <property type="evidence" value="ECO:0007669"/>
    <property type="project" value="UniProtKB-KW"/>
</dbReference>
<dbReference type="InterPro" id="IPR020816">
    <property type="entry name" value="Histone-like_DNA-bd_CS"/>
</dbReference>
<evidence type="ECO:0000256" key="2">
    <source>
        <dbReference type="ARBA" id="ARBA00018329"/>
    </source>
</evidence>
<dbReference type="GO" id="GO:0006310">
    <property type="term" value="P:DNA recombination"/>
    <property type="evidence" value="ECO:0007669"/>
    <property type="project" value="UniProtKB-KW"/>
</dbReference>
<dbReference type="GO" id="GO:0006417">
    <property type="term" value="P:regulation of translation"/>
    <property type="evidence" value="ECO:0007669"/>
    <property type="project" value="UniProtKB-KW"/>
</dbReference>
<dbReference type="RefSeq" id="WP_111954204.1">
    <property type="nucleotide sequence ID" value="NZ_CP036313.1"/>
</dbReference>
<dbReference type="Proteomes" id="UP000293902">
    <property type="component" value="Chromosome"/>
</dbReference>
<protein>
    <recommendedName>
        <fullName evidence="2">Integration host factor subunit alpha</fullName>
    </recommendedName>
</protein>
<dbReference type="SUPFAM" id="SSF47729">
    <property type="entry name" value="IHF-like DNA-binding proteins"/>
    <property type="match status" value="1"/>
</dbReference>